<comment type="caution">
    <text evidence="1">The sequence shown here is derived from an EMBL/GenBank/DDBJ whole genome shotgun (WGS) entry which is preliminary data.</text>
</comment>
<dbReference type="AlphaFoldDB" id="A0A7V2T3Y5"/>
<evidence type="ECO:0000313" key="1">
    <source>
        <dbReference type="EMBL" id="HFC92938.1"/>
    </source>
</evidence>
<reference evidence="1" key="1">
    <citation type="journal article" date="2020" name="mSystems">
        <title>Genome- and Community-Level Interaction Insights into Carbon Utilization and Element Cycling Functions of Hydrothermarchaeota in Hydrothermal Sediment.</title>
        <authorList>
            <person name="Zhou Z."/>
            <person name="Liu Y."/>
            <person name="Xu W."/>
            <person name="Pan J."/>
            <person name="Luo Z.H."/>
            <person name="Li M."/>
        </authorList>
    </citation>
    <scope>NUCLEOTIDE SEQUENCE [LARGE SCALE GENOMIC DNA]</scope>
    <source>
        <strain evidence="1">HyVt-493</strain>
    </source>
</reference>
<protein>
    <submittedName>
        <fullName evidence="1">Uncharacterized protein</fullName>
    </submittedName>
</protein>
<name>A0A7V2T3Y5_LEUMU</name>
<organism evidence="1">
    <name type="scientific">Leucothrix mucor</name>
    <dbReference type="NCBI Taxonomy" id="45248"/>
    <lineage>
        <taxon>Bacteria</taxon>
        <taxon>Pseudomonadati</taxon>
        <taxon>Pseudomonadota</taxon>
        <taxon>Gammaproteobacteria</taxon>
        <taxon>Thiotrichales</taxon>
        <taxon>Thiotrichaceae</taxon>
        <taxon>Leucothrix</taxon>
    </lineage>
</organism>
<gene>
    <name evidence="1" type="ORF">ENJ51_09020</name>
</gene>
<accession>A0A7V2T3Y5</accession>
<sequence>MDRCPNCRARLREQPQHCRRCNMQLDTLWKLQADAIALDKRALLAMREGQMSRAKKLLKQRLTLVNTPFIQDLLLFVSLQAEKENLADAKLVQFTANQWDSFQHLLARSHS</sequence>
<dbReference type="Proteomes" id="UP000885750">
    <property type="component" value="Unassembled WGS sequence"/>
</dbReference>
<proteinExistence type="predicted"/>
<dbReference type="EMBL" id="DRMS01000338">
    <property type="protein sequence ID" value="HFC92938.1"/>
    <property type="molecule type" value="Genomic_DNA"/>
</dbReference>